<evidence type="ECO:0000313" key="1">
    <source>
        <dbReference type="EMBL" id="GAI30478.1"/>
    </source>
</evidence>
<reference evidence="1" key="1">
    <citation type="journal article" date="2014" name="Front. Microbiol.">
        <title>High frequency of phylogenetically diverse reductive dehalogenase-homologous genes in deep subseafloor sedimentary metagenomes.</title>
        <authorList>
            <person name="Kawai M."/>
            <person name="Futagami T."/>
            <person name="Toyoda A."/>
            <person name="Takaki Y."/>
            <person name="Nishi S."/>
            <person name="Hori S."/>
            <person name="Arai W."/>
            <person name="Tsubouchi T."/>
            <person name="Morono Y."/>
            <person name="Uchiyama I."/>
            <person name="Ito T."/>
            <person name="Fujiyama A."/>
            <person name="Inagaki F."/>
            <person name="Takami H."/>
        </authorList>
    </citation>
    <scope>NUCLEOTIDE SEQUENCE</scope>
    <source>
        <strain evidence="1">Expedition CK06-06</strain>
    </source>
</reference>
<organism evidence="1">
    <name type="scientific">marine sediment metagenome</name>
    <dbReference type="NCBI Taxonomy" id="412755"/>
    <lineage>
        <taxon>unclassified sequences</taxon>
        <taxon>metagenomes</taxon>
        <taxon>ecological metagenomes</taxon>
    </lineage>
</organism>
<feature type="non-terminal residue" evidence="1">
    <location>
        <position position="217"/>
    </location>
</feature>
<dbReference type="EMBL" id="BARV01015422">
    <property type="protein sequence ID" value="GAI30478.1"/>
    <property type="molecule type" value="Genomic_DNA"/>
</dbReference>
<dbReference type="AlphaFoldDB" id="X1MGV9"/>
<sequence>MKTAKQLLILIVIIATLISIRPHFGYIPENTLTFDQQILSDIVKLGQTHRVNIVVKNFMNITITDIKISLNISTNSILSFNSSLLGNLENEKITLNETILSSSENGFTAYPIIAGYMTSNYFEFNISHVENGTKFLFHYDIESNEEGNQLIPRADMVYYDDWNDKKELRSTAQTRISFEPIITERDPYLPIWDEGAEMKAGWAWIMIGIAPIAAAIV</sequence>
<comment type="caution">
    <text evidence="1">The sequence shown here is derived from an EMBL/GenBank/DDBJ whole genome shotgun (WGS) entry which is preliminary data.</text>
</comment>
<protein>
    <submittedName>
        <fullName evidence="1">Uncharacterized protein</fullName>
    </submittedName>
</protein>
<gene>
    <name evidence="1" type="ORF">S06H3_26649</name>
</gene>
<name>X1MGV9_9ZZZZ</name>
<proteinExistence type="predicted"/>
<accession>X1MGV9</accession>